<keyword evidence="1" id="KW-0812">Transmembrane</keyword>
<keyword evidence="3" id="KW-1185">Reference proteome</keyword>
<keyword evidence="1" id="KW-0472">Membrane</keyword>
<proteinExistence type="predicted"/>
<dbReference type="RefSeq" id="WP_343754407.1">
    <property type="nucleotide sequence ID" value="NZ_BAAACW010000055.1"/>
</dbReference>
<comment type="caution">
    <text evidence="2">The sequence shown here is derived from an EMBL/GenBank/DDBJ whole genome shotgun (WGS) entry which is preliminary data.</text>
</comment>
<accession>A0ABP3GZ33</accession>
<keyword evidence="1" id="KW-1133">Transmembrane helix</keyword>
<sequence length="181" mass="19910">METIKIDVPKKQLLLLLGLSALMTIVSAWVAYIGWEGTYELALLGSWTSPLALISGVIGFVFFGFSVYFWLMRYFSPKPALEITDQGVIDNSTAIATKTMIPFSNIEKASVQSFQGNDYLAIDVKDEEAVLNSVSALKRTTMKTNKNQFGTSLVIITLKGQSVADLERYAQVINERAGRGA</sequence>
<name>A0ABP3GZ33_9LACT</name>
<dbReference type="NCBIfam" id="NF041635">
    <property type="entry name" value="STM3941_fam"/>
    <property type="match status" value="1"/>
</dbReference>
<feature type="transmembrane region" description="Helical" evidence="1">
    <location>
        <begin position="12"/>
        <end position="35"/>
    </location>
</feature>
<evidence type="ECO:0000313" key="3">
    <source>
        <dbReference type="Proteomes" id="UP001501166"/>
    </source>
</evidence>
<gene>
    <name evidence="2" type="ORF">GCM10008932_08900</name>
</gene>
<feature type="transmembrane region" description="Helical" evidence="1">
    <location>
        <begin position="47"/>
        <end position="71"/>
    </location>
</feature>
<dbReference type="InterPro" id="IPR048136">
    <property type="entry name" value="STM3941-like"/>
</dbReference>
<dbReference type="EMBL" id="BAAACW010000055">
    <property type="protein sequence ID" value="GAA0358417.1"/>
    <property type="molecule type" value="Genomic_DNA"/>
</dbReference>
<protein>
    <submittedName>
        <fullName evidence="2">Uncharacterized protein</fullName>
    </submittedName>
</protein>
<evidence type="ECO:0000256" key="1">
    <source>
        <dbReference type="SAM" id="Phobius"/>
    </source>
</evidence>
<reference evidence="3" key="1">
    <citation type="journal article" date="2019" name="Int. J. Syst. Evol. Microbiol.">
        <title>The Global Catalogue of Microorganisms (GCM) 10K type strain sequencing project: providing services to taxonomists for standard genome sequencing and annotation.</title>
        <authorList>
            <consortium name="The Broad Institute Genomics Platform"/>
            <consortium name="The Broad Institute Genome Sequencing Center for Infectious Disease"/>
            <person name="Wu L."/>
            <person name="Ma J."/>
        </authorList>
    </citation>
    <scope>NUCLEOTIDE SEQUENCE [LARGE SCALE GENOMIC DNA]</scope>
    <source>
        <strain evidence="3">JCM 12662</strain>
    </source>
</reference>
<organism evidence="2 3">
    <name type="scientific">Alkalibacterium iburiense</name>
    <dbReference type="NCBI Taxonomy" id="290589"/>
    <lineage>
        <taxon>Bacteria</taxon>
        <taxon>Bacillati</taxon>
        <taxon>Bacillota</taxon>
        <taxon>Bacilli</taxon>
        <taxon>Lactobacillales</taxon>
        <taxon>Carnobacteriaceae</taxon>
        <taxon>Alkalibacterium</taxon>
    </lineage>
</organism>
<dbReference type="Proteomes" id="UP001501166">
    <property type="component" value="Unassembled WGS sequence"/>
</dbReference>
<evidence type="ECO:0000313" key="2">
    <source>
        <dbReference type="EMBL" id="GAA0358417.1"/>
    </source>
</evidence>